<evidence type="ECO:0000313" key="3">
    <source>
        <dbReference type="Proteomes" id="UP001292216"/>
    </source>
</evidence>
<dbReference type="Gene3D" id="3.20.20.150">
    <property type="entry name" value="Divalent-metal-dependent TIM barrel enzymes"/>
    <property type="match status" value="1"/>
</dbReference>
<dbReference type="EMBL" id="JAYERP010000001">
    <property type="protein sequence ID" value="MEA3571673.1"/>
    <property type="molecule type" value="Genomic_DNA"/>
</dbReference>
<keyword evidence="3" id="KW-1185">Reference proteome</keyword>
<dbReference type="PANTHER" id="PTHR12110">
    <property type="entry name" value="HYDROXYPYRUVATE ISOMERASE"/>
    <property type="match status" value="1"/>
</dbReference>
<dbReference type="Pfam" id="PF01261">
    <property type="entry name" value="AP_endonuc_2"/>
    <property type="match status" value="1"/>
</dbReference>
<dbReference type="GO" id="GO:0016853">
    <property type="term" value="F:isomerase activity"/>
    <property type="evidence" value="ECO:0007669"/>
    <property type="project" value="UniProtKB-KW"/>
</dbReference>
<name>A0ABU5PP43_9BACL</name>
<comment type="caution">
    <text evidence="2">The sequence shown here is derived from an EMBL/GenBank/DDBJ whole genome shotgun (WGS) entry which is preliminary data.</text>
</comment>
<dbReference type="InterPro" id="IPR013022">
    <property type="entry name" value="Xyl_isomerase-like_TIM-brl"/>
</dbReference>
<gene>
    <name evidence="2" type="ORF">U9M73_17130</name>
</gene>
<proteinExistence type="predicted"/>
<reference evidence="2 3" key="1">
    <citation type="submission" date="2023-12" db="EMBL/GenBank/DDBJ databases">
        <title>Whole genome sequencing of Paenibacillus phoenicis isolated from the Phoenix Mars Lander spacecraft assembly facility.</title>
        <authorList>
            <person name="Garcia A."/>
            <person name="Venkateswaran K."/>
        </authorList>
    </citation>
    <scope>NUCLEOTIDE SEQUENCE [LARGE SCALE GENOMIC DNA]</scope>
    <source>
        <strain evidence="2 3">3PO2SA</strain>
    </source>
</reference>
<dbReference type="RefSeq" id="WP_323078230.1">
    <property type="nucleotide sequence ID" value="NZ_CBCSKM010000009.1"/>
</dbReference>
<evidence type="ECO:0000259" key="1">
    <source>
        <dbReference type="Pfam" id="PF01261"/>
    </source>
</evidence>
<feature type="domain" description="Xylose isomerase-like TIM barrel" evidence="1">
    <location>
        <begin position="20"/>
        <end position="267"/>
    </location>
</feature>
<dbReference type="InterPro" id="IPR036237">
    <property type="entry name" value="Xyl_isomerase-like_sf"/>
</dbReference>
<organism evidence="2 3">
    <name type="scientific">Paenibacillus phoenicis</name>
    <dbReference type="NCBI Taxonomy" id="554117"/>
    <lineage>
        <taxon>Bacteria</taxon>
        <taxon>Bacillati</taxon>
        <taxon>Bacillota</taxon>
        <taxon>Bacilli</taxon>
        <taxon>Bacillales</taxon>
        <taxon>Paenibacillaceae</taxon>
        <taxon>Paenibacillus</taxon>
    </lineage>
</organism>
<evidence type="ECO:0000313" key="2">
    <source>
        <dbReference type="EMBL" id="MEA3571673.1"/>
    </source>
</evidence>
<keyword evidence="2" id="KW-0413">Isomerase</keyword>
<dbReference type="InterPro" id="IPR050312">
    <property type="entry name" value="IolE/XylAMocC-like"/>
</dbReference>
<dbReference type="SUPFAM" id="SSF51658">
    <property type="entry name" value="Xylose isomerase-like"/>
    <property type="match status" value="1"/>
</dbReference>
<accession>A0ABU5PP43</accession>
<dbReference type="Proteomes" id="UP001292216">
    <property type="component" value="Unassembled WGS sequence"/>
</dbReference>
<sequence>MSAGILAHLLGKQPFRELAAKVAAYEFPYVQLALSKAISDVDCSLGKLSPGLASEIGGAFADHRVRIAVLGCYASLIDLDEESYRHNVDRFKEHLRHARHFGAPIVATEVGKPADPERLPEYWVRLNRALEELVDEAERWGVTIGLEAAQGHLIDSPETMAQTLERFPSSCVGVVLDPCNLMNAANFDRQDEVIQTAFDLLGSCIVSAHAKDLRRGANGELIETAAGLGELNYPLFWRLLEQHKPLSFVTLEAVTEEQCAEAARFVREGRGQG</sequence>
<dbReference type="PANTHER" id="PTHR12110:SF21">
    <property type="entry name" value="XYLOSE ISOMERASE-LIKE TIM BARREL DOMAIN-CONTAINING PROTEIN"/>
    <property type="match status" value="1"/>
</dbReference>
<protein>
    <submittedName>
        <fullName evidence="2">Sugar phosphate isomerase/epimerase</fullName>
    </submittedName>
</protein>